<keyword evidence="3" id="KW-1185">Reference proteome</keyword>
<organism evidence="2 3">
    <name type="scientific">Actinomycetospora lemnae</name>
    <dbReference type="NCBI Taxonomy" id="3019891"/>
    <lineage>
        <taxon>Bacteria</taxon>
        <taxon>Bacillati</taxon>
        <taxon>Actinomycetota</taxon>
        <taxon>Actinomycetes</taxon>
        <taxon>Pseudonocardiales</taxon>
        <taxon>Pseudonocardiaceae</taxon>
        <taxon>Actinomycetospora</taxon>
    </lineage>
</organism>
<reference evidence="2 3" key="1">
    <citation type="submission" date="2023-02" db="EMBL/GenBank/DDBJ databases">
        <title>Genome sequencing required for Actinomycetospora new species description.</title>
        <authorList>
            <person name="Saimee Y."/>
            <person name="Duangmal K."/>
        </authorList>
    </citation>
    <scope>NUCLEOTIDE SEQUENCE [LARGE SCALE GENOMIC DNA]</scope>
    <source>
        <strain evidence="2 3">DW7H6</strain>
    </source>
</reference>
<proteinExistence type="predicted"/>
<accession>A0ABT5SWC5</accession>
<evidence type="ECO:0008006" key="4">
    <source>
        <dbReference type="Google" id="ProtNLM"/>
    </source>
</evidence>
<sequence>MPLAGDPDALLAAAEQLASATRALGTLRDDLAARARTITADWSGLAAPLALARMDGNAQDLGRAADALAGVVGPLRTCAEELRAAQRDFERGEQIPAGAGSAAPGVPPPPDGPALTASAFERALAANEAAARAVDAAADALPGVPPATTPHDGSGVGAAPAGIGNIAASLGNAALQHPASGIAVVGGSALAGVSAMGVVGGTAATATGVGAPVGVPLAGLSAAGVAAGVGLAGAGAIDLTHHALGDDRVAPFRVDEETGARGWPVGSVPERIVTAGRPGHSRRVREVDAEDELAELYDELSEGGHPADPSSYRGPRVRLPDGTILGVRDDSSSGGRTVDATLPNGERWKSTFLGTSSSLGPRHPRLGSE</sequence>
<dbReference type="InterPro" id="IPR036689">
    <property type="entry name" value="ESAT-6-like_sf"/>
</dbReference>
<feature type="region of interest" description="Disordered" evidence="1">
    <location>
        <begin position="95"/>
        <end position="116"/>
    </location>
</feature>
<name>A0ABT5SWC5_9PSEU</name>
<feature type="region of interest" description="Disordered" evidence="1">
    <location>
        <begin position="325"/>
        <end position="369"/>
    </location>
</feature>
<evidence type="ECO:0000313" key="3">
    <source>
        <dbReference type="Proteomes" id="UP001300763"/>
    </source>
</evidence>
<comment type="caution">
    <text evidence="2">The sequence shown here is derived from an EMBL/GenBank/DDBJ whole genome shotgun (WGS) entry which is preliminary data.</text>
</comment>
<dbReference type="RefSeq" id="WP_274201621.1">
    <property type="nucleotide sequence ID" value="NZ_JAQZAO010000007.1"/>
</dbReference>
<gene>
    <name evidence="2" type="ORF">PGB27_17265</name>
</gene>
<dbReference type="EMBL" id="JAQZAO010000007">
    <property type="protein sequence ID" value="MDD7967089.1"/>
    <property type="molecule type" value="Genomic_DNA"/>
</dbReference>
<dbReference type="Proteomes" id="UP001300763">
    <property type="component" value="Unassembled WGS sequence"/>
</dbReference>
<evidence type="ECO:0000256" key="1">
    <source>
        <dbReference type="SAM" id="MobiDB-lite"/>
    </source>
</evidence>
<dbReference type="SUPFAM" id="SSF140453">
    <property type="entry name" value="EsxAB dimer-like"/>
    <property type="match status" value="1"/>
</dbReference>
<protein>
    <recommendedName>
        <fullName evidence="4">WXG100 family type VII secretion target</fullName>
    </recommendedName>
</protein>
<evidence type="ECO:0000313" key="2">
    <source>
        <dbReference type="EMBL" id="MDD7967089.1"/>
    </source>
</evidence>